<protein>
    <submittedName>
        <fullName evidence="4">Uncharacterized protein</fullName>
    </submittedName>
</protein>
<gene>
    <name evidence="4" type="ORF">OFUS_LOCUS26192</name>
</gene>
<feature type="non-terminal residue" evidence="4">
    <location>
        <position position="118"/>
    </location>
</feature>
<dbReference type="GO" id="GO:0005615">
    <property type="term" value="C:extracellular space"/>
    <property type="evidence" value="ECO:0007669"/>
    <property type="project" value="TreeGrafter"/>
</dbReference>
<dbReference type="SMART" id="SM00369">
    <property type="entry name" value="LRR_TYP"/>
    <property type="match status" value="3"/>
</dbReference>
<dbReference type="Gene3D" id="3.80.10.10">
    <property type="entry name" value="Ribonuclease Inhibitor"/>
    <property type="match status" value="1"/>
</dbReference>
<keyword evidence="3" id="KW-0677">Repeat</keyword>
<keyword evidence="1" id="KW-0433">Leucine-rich repeat</keyword>
<evidence type="ECO:0000313" key="4">
    <source>
        <dbReference type="EMBL" id="CAH1802523.1"/>
    </source>
</evidence>
<dbReference type="AlphaFoldDB" id="A0A8J1TNY0"/>
<accession>A0A8J1TNY0</accession>
<reference evidence="4" key="1">
    <citation type="submission" date="2022-03" db="EMBL/GenBank/DDBJ databases">
        <authorList>
            <person name="Martin C."/>
        </authorList>
    </citation>
    <scope>NUCLEOTIDE SEQUENCE</scope>
</reference>
<proteinExistence type="predicted"/>
<evidence type="ECO:0000256" key="3">
    <source>
        <dbReference type="ARBA" id="ARBA00022737"/>
    </source>
</evidence>
<dbReference type="InterPro" id="IPR050328">
    <property type="entry name" value="Dev_Immune_Receptor"/>
</dbReference>
<name>A0A8J1TNY0_OWEFU</name>
<keyword evidence="2" id="KW-0732">Signal</keyword>
<comment type="caution">
    <text evidence="4">The sequence shown here is derived from an EMBL/GenBank/DDBJ whole genome shotgun (WGS) entry which is preliminary data.</text>
</comment>
<evidence type="ECO:0000256" key="2">
    <source>
        <dbReference type="ARBA" id="ARBA00022729"/>
    </source>
</evidence>
<feature type="non-terminal residue" evidence="4">
    <location>
        <position position="1"/>
    </location>
</feature>
<dbReference type="GO" id="GO:0031012">
    <property type="term" value="C:extracellular matrix"/>
    <property type="evidence" value="ECO:0007669"/>
    <property type="project" value="TreeGrafter"/>
</dbReference>
<dbReference type="Proteomes" id="UP000749559">
    <property type="component" value="Unassembled WGS sequence"/>
</dbReference>
<dbReference type="Pfam" id="PF13855">
    <property type="entry name" value="LRR_8"/>
    <property type="match status" value="1"/>
</dbReference>
<dbReference type="SUPFAM" id="SSF52058">
    <property type="entry name" value="L domain-like"/>
    <property type="match status" value="1"/>
</dbReference>
<dbReference type="PROSITE" id="PS51450">
    <property type="entry name" value="LRR"/>
    <property type="match status" value="1"/>
</dbReference>
<dbReference type="Pfam" id="PF00560">
    <property type="entry name" value="LRR_1"/>
    <property type="match status" value="1"/>
</dbReference>
<organism evidence="4 5">
    <name type="scientific">Owenia fusiformis</name>
    <name type="common">Polychaete worm</name>
    <dbReference type="NCBI Taxonomy" id="6347"/>
    <lineage>
        <taxon>Eukaryota</taxon>
        <taxon>Metazoa</taxon>
        <taxon>Spiralia</taxon>
        <taxon>Lophotrochozoa</taxon>
        <taxon>Annelida</taxon>
        <taxon>Polychaeta</taxon>
        <taxon>Sedentaria</taxon>
        <taxon>Canalipalpata</taxon>
        <taxon>Sabellida</taxon>
        <taxon>Oweniida</taxon>
        <taxon>Oweniidae</taxon>
        <taxon>Owenia</taxon>
    </lineage>
</organism>
<evidence type="ECO:0000313" key="5">
    <source>
        <dbReference type="Proteomes" id="UP000749559"/>
    </source>
</evidence>
<dbReference type="PANTHER" id="PTHR24373">
    <property type="entry name" value="SLIT RELATED LEUCINE-RICH REPEAT NEURONAL PROTEIN"/>
    <property type="match status" value="1"/>
</dbReference>
<dbReference type="InterPro" id="IPR032675">
    <property type="entry name" value="LRR_dom_sf"/>
</dbReference>
<sequence>KLMLKSLVMIILHQAIDPTITHGSTFDLARRKLTDVTADMFKSAPSTTRLTLDYNEIAEIETGAFSGLQLLEEINLAHNKLTILTYGMFGNLKSLTHLFLYDNDISKIKSGAFSGLQS</sequence>
<keyword evidence="5" id="KW-1185">Reference proteome</keyword>
<dbReference type="EMBL" id="CAIIXF020000012">
    <property type="protein sequence ID" value="CAH1802523.1"/>
    <property type="molecule type" value="Genomic_DNA"/>
</dbReference>
<dbReference type="OrthoDB" id="6161221at2759"/>
<dbReference type="InterPro" id="IPR001611">
    <property type="entry name" value="Leu-rich_rpt"/>
</dbReference>
<dbReference type="PANTHER" id="PTHR24373:SF383">
    <property type="entry name" value="LEUCINE-RICH REPEAT-CONTAINING PROTEIN 15-LIKE"/>
    <property type="match status" value="1"/>
</dbReference>
<dbReference type="InterPro" id="IPR003591">
    <property type="entry name" value="Leu-rich_rpt_typical-subtyp"/>
</dbReference>
<evidence type="ECO:0000256" key="1">
    <source>
        <dbReference type="ARBA" id="ARBA00022614"/>
    </source>
</evidence>